<dbReference type="InterPro" id="IPR001356">
    <property type="entry name" value="HD"/>
</dbReference>
<accession>A0AAV9EIK4</accession>
<evidence type="ECO:0000256" key="8">
    <source>
        <dbReference type="PROSITE-ProRule" id="PRU00108"/>
    </source>
</evidence>
<dbReference type="SUPFAM" id="SSF46689">
    <property type="entry name" value="Homeodomain-like"/>
    <property type="match status" value="1"/>
</dbReference>
<evidence type="ECO:0000256" key="1">
    <source>
        <dbReference type="ARBA" id="ARBA00004123"/>
    </source>
</evidence>
<dbReference type="EMBL" id="JAUJYO010000007">
    <property type="protein sequence ID" value="KAK1312053.1"/>
    <property type="molecule type" value="Genomic_DNA"/>
</dbReference>
<comment type="caution">
    <text evidence="10">The sequence shown here is derived from an EMBL/GenBank/DDBJ whole genome shotgun (WGS) entry which is preliminary data.</text>
</comment>
<keyword evidence="3" id="KW-0805">Transcription regulation</keyword>
<reference evidence="10" key="2">
    <citation type="submission" date="2023-06" db="EMBL/GenBank/DDBJ databases">
        <authorList>
            <person name="Ma L."/>
            <person name="Liu K.-W."/>
            <person name="Li Z."/>
            <person name="Hsiao Y.-Y."/>
            <person name="Qi Y."/>
            <person name="Fu T."/>
            <person name="Tang G."/>
            <person name="Zhang D."/>
            <person name="Sun W.-H."/>
            <person name="Liu D.-K."/>
            <person name="Li Y."/>
            <person name="Chen G.-Z."/>
            <person name="Liu X.-D."/>
            <person name="Liao X.-Y."/>
            <person name="Jiang Y.-T."/>
            <person name="Yu X."/>
            <person name="Hao Y."/>
            <person name="Huang J."/>
            <person name="Zhao X.-W."/>
            <person name="Ke S."/>
            <person name="Chen Y.-Y."/>
            <person name="Wu W.-L."/>
            <person name="Hsu J.-L."/>
            <person name="Lin Y.-F."/>
            <person name="Huang M.-D."/>
            <person name="Li C.-Y."/>
            <person name="Huang L."/>
            <person name="Wang Z.-W."/>
            <person name="Zhao X."/>
            <person name="Zhong W.-Y."/>
            <person name="Peng D.-H."/>
            <person name="Ahmad S."/>
            <person name="Lan S."/>
            <person name="Zhang J.-S."/>
            <person name="Tsai W.-C."/>
            <person name="Van De Peer Y."/>
            <person name="Liu Z.-J."/>
        </authorList>
    </citation>
    <scope>NUCLEOTIDE SEQUENCE</scope>
    <source>
        <strain evidence="10">CP</strain>
        <tissue evidence="10">Leaves</tissue>
    </source>
</reference>
<evidence type="ECO:0000256" key="6">
    <source>
        <dbReference type="ARBA" id="ARBA00023163"/>
    </source>
</evidence>
<keyword evidence="6" id="KW-0804">Transcription</keyword>
<sequence>MTSSSITQDTLKDHSYVIQHSLNDTRLAMGSESGQTYCNNEISLDCGSSHPVQFLHVLVGSKYLHVTQEILAKVARSALENRNIMDDLIGGSGVGESMSFSSNCSKERGPSMTYEYNDDLPFSAAEIRFQGFTELPLQRQGSNNKRVELLTLMKMVDHMYNQCCDHIQNIISAFQDATKSTIPQLHPHFALHTVSFLYKSLKGRIMSQILLFGRQPDDECRKEEERSFESAFLQKQWALQQLRKSDHQSWRPQRGLPEKSVSVLRTWMFQNFLHPYPKDSEKHLLAIKSGLTRNQVSNWFINARVRLWKPLIEEMYSEISRRSRVEEGTSGDRRGCPIVINQGVQLN</sequence>
<dbReference type="GO" id="GO:0003677">
    <property type="term" value="F:DNA binding"/>
    <property type="evidence" value="ECO:0007669"/>
    <property type="project" value="UniProtKB-UniRule"/>
</dbReference>
<dbReference type="PROSITE" id="PS50071">
    <property type="entry name" value="HOMEOBOX_2"/>
    <property type="match status" value="1"/>
</dbReference>
<evidence type="ECO:0000256" key="4">
    <source>
        <dbReference type="ARBA" id="ARBA00023125"/>
    </source>
</evidence>
<dbReference type="InterPro" id="IPR006563">
    <property type="entry name" value="POX_dom"/>
</dbReference>
<dbReference type="InterPro" id="IPR008422">
    <property type="entry name" value="KN_HD"/>
</dbReference>
<evidence type="ECO:0000256" key="3">
    <source>
        <dbReference type="ARBA" id="ARBA00023015"/>
    </source>
</evidence>
<gene>
    <name evidence="10" type="primary">ATH1</name>
    <name evidence="10" type="ORF">QJS10_CPA07g00952</name>
</gene>
<protein>
    <submittedName>
        <fullName evidence="10">Homeobox protein ATH1</fullName>
    </submittedName>
</protein>
<feature type="domain" description="Homeobox" evidence="9">
    <location>
        <begin position="247"/>
        <end position="310"/>
    </location>
</feature>
<dbReference type="CDD" id="cd00086">
    <property type="entry name" value="homeodomain"/>
    <property type="match status" value="1"/>
</dbReference>
<dbReference type="Proteomes" id="UP001180020">
    <property type="component" value="Unassembled WGS sequence"/>
</dbReference>
<dbReference type="Pfam" id="PF05920">
    <property type="entry name" value="Homeobox_KN"/>
    <property type="match status" value="1"/>
</dbReference>
<name>A0AAV9EIK4_ACOCL</name>
<reference evidence="10" key="1">
    <citation type="journal article" date="2023" name="Nat. Commun.">
        <title>Diploid and tetraploid genomes of Acorus and the evolution of monocots.</title>
        <authorList>
            <person name="Ma L."/>
            <person name="Liu K.W."/>
            <person name="Li Z."/>
            <person name="Hsiao Y.Y."/>
            <person name="Qi Y."/>
            <person name="Fu T."/>
            <person name="Tang G.D."/>
            <person name="Zhang D."/>
            <person name="Sun W.H."/>
            <person name="Liu D.K."/>
            <person name="Li Y."/>
            <person name="Chen G.Z."/>
            <person name="Liu X.D."/>
            <person name="Liao X.Y."/>
            <person name="Jiang Y.T."/>
            <person name="Yu X."/>
            <person name="Hao Y."/>
            <person name="Huang J."/>
            <person name="Zhao X.W."/>
            <person name="Ke S."/>
            <person name="Chen Y.Y."/>
            <person name="Wu W.L."/>
            <person name="Hsu J.L."/>
            <person name="Lin Y.F."/>
            <person name="Huang M.D."/>
            <person name="Li C.Y."/>
            <person name="Huang L."/>
            <person name="Wang Z.W."/>
            <person name="Zhao X."/>
            <person name="Zhong W.Y."/>
            <person name="Peng D.H."/>
            <person name="Ahmad S."/>
            <person name="Lan S."/>
            <person name="Zhang J.S."/>
            <person name="Tsai W.C."/>
            <person name="Van de Peer Y."/>
            <person name="Liu Z.J."/>
        </authorList>
    </citation>
    <scope>NUCLEOTIDE SEQUENCE</scope>
    <source>
        <strain evidence="10">CP</strain>
    </source>
</reference>
<keyword evidence="4 8" id="KW-0238">DNA-binding</keyword>
<keyword evidence="5 8" id="KW-0371">Homeobox</keyword>
<dbReference type="InterPro" id="IPR050224">
    <property type="entry name" value="TALE_homeobox"/>
</dbReference>
<feature type="DNA-binding region" description="Homeobox" evidence="8">
    <location>
        <begin position="249"/>
        <end position="311"/>
    </location>
</feature>
<dbReference type="GO" id="GO:0006355">
    <property type="term" value="P:regulation of DNA-templated transcription"/>
    <property type="evidence" value="ECO:0007669"/>
    <property type="project" value="InterPro"/>
</dbReference>
<dbReference type="Gene3D" id="1.10.10.60">
    <property type="entry name" value="Homeodomain-like"/>
    <property type="match status" value="1"/>
</dbReference>
<keyword evidence="7 8" id="KW-0539">Nucleus</keyword>
<evidence type="ECO:0000256" key="2">
    <source>
        <dbReference type="ARBA" id="ARBA00006454"/>
    </source>
</evidence>
<evidence type="ECO:0000256" key="5">
    <source>
        <dbReference type="ARBA" id="ARBA00023155"/>
    </source>
</evidence>
<evidence type="ECO:0000259" key="9">
    <source>
        <dbReference type="PROSITE" id="PS50071"/>
    </source>
</evidence>
<dbReference type="InterPro" id="IPR009057">
    <property type="entry name" value="Homeodomain-like_sf"/>
</dbReference>
<evidence type="ECO:0000313" key="10">
    <source>
        <dbReference type="EMBL" id="KAK1312053.1"/>
    </source>
</evidence>
<dbReference type="PANTHER" id="PTHR11850">
    <property type="entry name" value="HOMEOBOX PROTEIN TRANSCRIPTION FACTORS"/>
    <property type="match status" value="1"/>
</dbReference>
<proteinExistence type="inferred from homology"/>
<dbReference type="SMART" id="SM00574">
    <property type="entry name" value="POX"/>
    <property type="match status" value="1"/>
</dbReference>
<dbReference type="GO" id="GO:0005634">
    <property type="term" value="C:nucleus"/>
    <property type="evidence" value="ECO:0007669"/>
    <property type="project" value="UniProtKB-SubCell"/>
</dbReference>
<evidence type="ECO:0000313" key="11">
    <source>
        <dbReference type="Proteomes" id="UP001180020"/>
    </source>
</evidence>
<keyword evidence="11" id="KW-1185">Reference proteome</keyword>
<evidence type="ECO:0000256" key="7">
    <source>
        <dbReference type="ARBA" id="ARBA00023242"/>
    </source>
</evidence>
<dbReference type="Pfam" id="PF07526">
    <property type="entry name" value="POX"/>
    <property type="match status" value="1"/>
</dbReference>
<dbReference type="AlphaFoldDB" id="A0AAV9EIK4"/>
<dbReference type="SMART" id="SM00389">
    <property type="entry name" value="HOX"/>
    <property type="match status" value="1"/>
</dbReference>
<comment type="subcellular location">
    <subcellularLocation>
        <location evidence="1 8">Nucleus</location>
    </subcellularLocation>
</comment>
<comment type="similarity">
    <text evidence="2">Belongs to the TALE/BELL homeobox family.</text>
</comment>
<organism evidence="10 11">
    <name type="scientific">Acorus calamus</name>
    <name type="common">Sweet flag</name>
    <dbReference type="NCBI Taxonomy" id="4465"/>
    <lineage>
        <taxon>Eukaryota</taxon>
        <taxon>Viridiplantae</taxon>
        <taxon>Streptophyta</taxon>
        <taxon>Embryophyta</taxon>
        <taxon>Tracheophyta</taxon>
        <taxon>Spermatophyta</taxon>
        <taxon>Magnoliopsida</taxon>
        <taxon>Liliopsida</taxon>
        <taxon>Acoraceae</taxon>
        <taxon>Acorus</taxon>
    </lineage>
</organism>